<keyword evidence="2" id="KW-1185">Reference proteome</keyword>
<gene>
    <name evidence="1" type="ORF">DBR06_SOUSAS33710038</name>
</gene>
<evidence type="ECO:0000313" key="2">
    <source>
        <dbReference type="Proteomes" id="UP000295264"/>
    </source>
</evidence>
<comment type="caution">
    <text evidence="1">The sequence shown here is derived from an EMBL/GenBank/DDBJ whole genome shotgun (WGS) entry which is preliminary data.</text>
</comment>
<organism evidence="1 2">
    <name type="scientific">Sousa chinensis</name>
    <name type="common">Indo-pacific humpbacked dolphin</name>
    <name type="synonym">Steno chinensis</name>
    <dbReference type="NCBI Taxonomy" id="103600"/>
    <lineage>
        <taxon>Eukaryota</taxon>
        <taxon>Metazoa</taxon>
        <taxon>Chordata</taxon>
        <taxon>Craniata</taxon>
        <taxon>Vertebrata</taxon>
        <taxon>Euteleostomi</taxon>
        <taxon>Mammalia</taxon>
        <taxon>Eutheria</taxon>
        <taxon>Laurasiatheria</taxon>
        <taxon>Artiodactyla</taxon>
        <taxon>Whippomorpha</taxon>
        <taxon>Cetacea</taxon>
        <taxon>Odontoceti</taxon>
        <taxon>Delphinidae</taxon>
        <taxon>Sousa</taxon>
    </lineage>
</organism>
<feature type="non-terminal residue" evidence="1">
    <location>
        <position position="1"/>
    </location>
</feature>
<dbReference type="EMBL" id="QWLN02007868">
    <property type="protein sequence ID" value="TEA35079.1"/>
    <property type="molecule type" value="Genomic_DNA"/>
</dbReference>
<reference evidence="1 2" key="1">
    <citation type="journal article" date="2018" name="Genomics">
        <title>Molecular footprints of inshore aquatic adaptation in Indo-Pacific humpback dolphin (Sousa chinensis).</title>
        <authorList>
            <person name="Ming Y."/>
            <person name="Jian J."/>
            <person name="Yu F."/>
            <person name="Yu X."/>
            <person name="Wang J."/>
            <person name="Liu W."/>
        </authorList>
    </citation>
    <scope>NUCLEOTIDE SEQUENCE [LARGE SCALE GENOMIC DNA]</scope>
    <source>
        <strain evidence="1">MY-2018</strain>
        <tissue evidence="1">Skin</tissue>
    </source>
</reference>
<feature type="non-terminal residue" evidence="1">
    <location>
        <position position="15"/>
    </location>
</feature>
<accession>A0A484GHR9</accession>
<name>A0A484GHR9_SOUCH</name>
<evidence type="ECO:0000313" key="1">
    <source>
        <dbReference type="EMBL" id="TEA35079.1"/>
    </source>
</evidence>
<proteinExistence type="predicted"/>
<sequence>TPDFPTIQTSPAASK</sequence>
<dbReference type="Proteomes" id="UP000295264">
    <property type="component" value="Unassembled WGS sequence"/>
</dbReference>
<protein>
    <submittedName>
        <fullName evidence="1">Uncharacterized protein</fullName>
    </submittedName>
</protein>